<dbReference type="AlphaFoldDB" id="A0A6L2M080"/>
<accession>A0A6L2M080</accession>
<sequence>MPKSIHIDHHNTAIHIPMYHRTHNLTNREREIYKSLKRRLFNEGRVIDPSYLGDQPNLRPIFAAIGFDYLLDMDEKICLGVFMYTPKWPISSLKNGMDSNPDIYPPPHKEYLLIRDALFNQRLLSKTRKEENHWSSSKPKGCSTVLAISSLTLGRRRSEGVLQGLCAQ</sequence>
<comment type="caution">
    <text evidence="1">The sequence shown here is derived from an EMBL/GenBank/DDBJ whole genome shotgun (WGS) entry which is preliminary data.</text>
</comment>
<organism evidence="1">
    <name type="scientific">Tanacetum cinerariifolium</name>
    <name type="common">Dalmatian daisy</name>
    <name type="synonym">Chrysanthemum cinerariifolium</name>
    <dbReference type="NCBI Taxonomy" id="118510"/>
    <lineage>
        <taxon>Eukaryota</taxon>
        <taxon>Viridiplantae</taxon>
        <taxon>Streptophyta</taxon>
        <taxon>Embryophyta</taxon>
        <taxon>Tracheophyta</taxon>
        <taxon>Spermatophyta</taxon>
        <taxon>Magnoliopsida</taxon>
        <taxon>eudicotyledons</taxon>
        <taxon>Gunneridae</taxon>
        <taxon>Pentapetalae</taxon>
        <taxon>asterids</taxon>
        <taxon>campanulids</taxon>
        <taxon>Asterales</taxon>
        <taxon>Asteraceae</taxon>
        <taxon>Asteroideae</taxon>
        <taxon>Anthemideae</taxon>
        <taxon>Anthemidinae</taxon>
        <taxon>Tanacetum</taxon>
    </lineage>
</organism>
<evidence type="ECO:0000313" key="1">
    <source>
        <dbReference type="EMBL" id="GEU67433.1"/>
    </source>
</evidence>
<proteinExistence type="predicted"/>
<name>A0A6L2M080_TANCI</name>
<reference evidence="1" key="1">
    <citation type="journal article" date="2019" name="Sci. Rep.">
        <title>Draft genome of Tanacetum cinerariifolium, the natural source of mosquito coil.</title>
        <authorList>
            <person name="Yamashiro T."/>
            <person name="Shiraishi A."/>
            <person name="Satake H."/>
            <person name="Nakayama K."/>
        </authorList>
    </citation>
    <scope>NUCLEOTIDE SEQUENCE</scope>
</reference>
<dbReference type="EMBL" id="BKCJ010005564">
    <property type="protein sequence ID" value="GEU67433.1"/>
    <property type="molecule type" value="Genomic_DNA"/>
</dbReference>
<gene>
    <name evidence="1" type="ORF">Tci_039411</name>
</gene>
<protein>
    <submittedName>
        <fullName evidence="1">Uncharacterized protein</fullName>
    </submittedName>
</protein>